<feature type="domain" description="F-box protein AT5G49610-like beta-propeller" evidence="1">
    <location>
        <begin position="53"/>
        <end position="289"/>
    </location>
</feature>
<keyword evidence="3" id="KW-1185">Reference proteome</keyword>
<dbReference type="PANTHER" id="PTHR33186:SF13">
    <property type="entry name" value="OS10G0138300 PROTEIN"/>
    <property type="match status" value="1"/>
</dbReference>
<feature type="domain" description="F-box protein AT5G49610-like beta-propeller" evidence="1">
    <location>
        <begin position="712"/>
        <end position="953"/>
    </location>
</feature>
<dbReference type="SUPFAM" id="SSF50998">
    <property type="entry name" value="Quinoprotein alcohol dehydrogenase-like"/>
    <property type="match status" value="1"/>
</dbReference>
<name>A0AAD8R7C1_LOLMU</name>
<feature type="domain" description="F-box protein AT5G49610-like beta-propeller" evidence="1">
    <location>
        <begin position="381"/>
        <end position="620"/>
    </location>
</feature>
<evidence type="ECO:0000259" key="1">
    <source>
        <dbReference type="Pfam" id="PF23635"/>
    </source>
</evidence>
<accession>A0AAD8R7C1</accession>
<comment type="caution">
    <text evidence="2">The sequence shown here is derived from an EMBL/GenBank/DDBJ whole genome shotgun (WGS) entry which is preliminary data.</text>
</comment>
<evidence type="ECO:0000313" key="2">
    <source>
        <dbReference type="EMBL" id="KAK1614128.1"/>
    </source>
</evidence>
<reference evidence="2" key="1">
    <citation type="submission" date="2023-07" db="EMBL/GenBank/DDBJ databases">
        <title>A chromosome-level genome assembly of Lolium multiflorum.</title>
        <authorList>
            <person name="Chen Y."/>
            <person name="Copetti D."/>
            <person name="Kolliker R."/>
            <person name="Studer B."/>
        </authorList>
    </citation>
    <scope>NUCLEOTIDE SEQUENCE</scope>
    <source>
        <strain evidence="2">02402/16</strain>
        <tissue evidence="2">Leaf</tissue>
    </source>
</reference>
<dbReference type="Pfam" id="PF23635">
    <property type="entry name" value="Beta-prop_AT5G49610-like"/>
    <property type="match status" value="3"/>
</dbReference>
<gene>
    <name evidence="2" type="ORF">QYE76_019645</name>
</gene>
<sequence>MAAPEHRRRRNPPVLGYFREAIDGIHFQPTISDAPNRVPHGRLPSPIGDGTLLGCRHGLVLIFHSSKDQVLVWDPVTGDQHRVATPTGFDVQETPFDGAVLRAAGGHFQVVLVGYKKKRNPRAIVCIYSSETGVWSNLLSTSLPRDAARYQAMPAVLVEDSLYWLCSSVILKVDLRGQSLAVIHVPADMSAGDKYLMRAEDGGLGLFSLSGYTAQLWKKRNADANGVSSWVLGRTIELGRLLSLDSKRETSYIQMIGYAEENNVAFLRTVVGIFMVQLETLQFKKLPENNNCVVCYPLETVYAAETSTGGGHDALDSTASPMSAQAGEMTALEYRHNPPVLGFFHETLDGINFQPTMEAPNRVPHGRFSSPISDGDSGTLLGCRHGLVLIFHSSRDQILVWDPVTGDQHRAAAPPRFDVHQTPFDGAVLRAAGDHFKVVLVGYKQKKNPRAIVCLYSSETGVWSNLIETHVPRDAAGYQGMPAVLVGDSLYWLCSSVILKVDLCRQSLAVIQVPADMFAEDKYLMVMRAEGGGLGLLSLSECTAQLWKRNTDGNGVSSWVLGRTIELGRLLSLDSKRETRSIHMIGYAEENNVAFFRTVAGIFMVQLETLQFKKLLENNNSVVCYPLETVYAAERSIGGGHDALDSAASSMSMSASVGKMTALEHRCNPPILGYFREAIDGIHFQPTMEGPNHVPHGRFSSPIGDGDNSTLLGCRHGLVLIFHSSRDQILVWDPVTGEQHYIATPLGFDVHQTPFDGAVLRAAAAEHFQVVLVGYKQNGNPQAIVCIYSSETRLWSNLIETPVPRDAVEYQGMPAVLVEDSLYWLSSSVILKVDLCRQSLNVIQVRVDMFAKDNYLMAMRAEGGGLGLLSLSECTAQLWKRNTDADGVSSWVLGRTIELDRLLTLDSKKETRYIQMIGYAEENNVAFLRTAAGIFMVQLHSLQFKKLLENNNSVTCYPLESVYAAETSIGGGHDGADQHMLM</sequence>
<evidence type="ECO:0000313" key="3">
    <source>
        <dbReference type="Proteomes" id="UP001231189"/>
    </source>
</evidence>
<dbReference type="AlphaFoldDB" id="A0AAD8R7C1"/>
<organism evidence="2 3">
    <name type="scientific">Lolium multiflorum</name>
    <name type="common">Italian ryegrass</name>
    <name type="synonym">Lolium perenne subsp. multiflorum</name>
    <dbReference type="NCBI Taxonomy" id="4521"/>
    <lineage>
        <taxon>Eukaryota</taxon>
        <taxon>Viridiplantae</taxon>
        <taxon>Streptophyta</taxon>
        <taxon>Embryophyta</taxon>
        <taxon>Tracheophyta</taxon>
        <taxon>Spermatophyta</taxon>
        <taxon>Magnoliopsida</taxon>
        <taxon>Liliopsida</taxon>
        <taxon>Poales</taxon>
        <taxon>Poaceae</taxon>
        <taxon>BOP clade</taxon>
        <taxon>Pooideae</taxon>
        <taxon>Poodae</taxon>
        <taxon>Poeae</taxon>
        <taxon>Poeae Chloroplast Group 2 (Poeae type)</taxon>
        <taxon>Loliodinae</taxon>
        <taxon>Loliinae</taxon>
        <taxon>Lolium</taxon>
    </lineage>
</organism>
<protein>
    <recommendedName>
        <fullName evidence="1">F-box protein AT5G49610-like beta-propeller domain-containing protein</fullName>
    </recommendedName>
</protein>
<dbReference type="PANTHER" id="PTHR33186">
    <property type="entry name" value="OS10G0136150 PROTEIN-RELATED"/>
    <property type="match status" value="1"/>
</dbReference>
<dbReference type="Proteomes" id="UP001231189">
    <property type="component" value="Unassembled WGS sequence"/>
</dbReference>
<dbReference type="EMBL" id="JAUUTY010000006">
    <property type="protein sequence ID" value="KAK1614128.1"/>
    <property type="molecule type" value="Genomic_DNA"/>
</dbReference>
<dbReference type="InterPro" id="IPR056594">
    <property type="entry name" value="AT5G49610-like_b-prop"/>
</dbReference>
<proteinExistence type="predicted"/>
<dbReference type="InterPro" id="IPR011047">
    <property type="entry name" value="Quinoprotein_ADH-like_sf"/>
</dbReference>